<evidence type="ECO:0000256" key="4">
    <source>
        <dbReference type="ARBA" id="ARBA00022884"/>
    </source>
</evidence>
<proteinExistence type="inferred from homology"/>
<dbReference type="InterPro" id="IPR029063">
    <property type="entry name" value="SAM-dependent_MTases_sf"/>
</dbReference>
<dbReference type="AlphaFoldDB" id="A0A4Q9V371"/>
<feature type="binding site" evidence="5">
    <location>
        <position position="357"/>
    </location>
    <ligand>
        <name>S-adenosyl-L-methionine</name>
        <dbReference type="ChEBI" id="CHEBI:59789"/>
    </ligand>
</feature>
<organism evidence="7 8">
    <name type="scientific">Arcanobacterium bovis</name>
    <dbReference type="NCBI Taxonomy" id="2529275"/>
    <lineage>
        <taxon>Bacteria</taxon>
        <taxon>Bacillati</taxon>
        <taxon>Actinomycetota</taxon>
        <taxon>Actinomycetes</taxon>
        <taxon>Actinomycetales</taxon>
        <taxon>Actinomycetaceae</taxon>
        <taxon>Arcanobacterium</taxon>
    </lineage>
</organism>
<keyword evidence="4 5" id="KW-0694">RNA-binding</keyword>
<accession>A0A4Q9V371</accession>
<reference evidence="7 8" key="1">
    <citation type="submission" date="2019-02" db="EMBL/GenBank/DDBJ databases">
        <title>Arcanobacterium bovis sp. nov., isolated from the milk of a cow with mastitis.</title>
        <authorList>
            <person name="Sammra O."/>
            <person name="Foster G."/>
            <person name="Hassan A."/>
            <person name="Alssahen M."/>
            <person name="Laemmler C."/>
            <person name="Borowiak M."/>
            <person name="Malorny B."/>
            <person name="Abdulmawjood A."/>
        </authorList>
    </citation>
    <scope>NUCLEOTIDE SEQUENCE [LARGE SCALE GENOMIC DNA]</scope>
    <source>
        <strain evidence="7 8">C605018/01/1</strain>
    </source>
</reference>
<dbReference type="SUPFAM" id="SSF48013">
    <property type="entry name" value="NusB-like"/>
    <property type="match status" value="1"/>
</dbReference>
<evidence type="ECO:0000259" key="6">
    <source>
        <dbReference type="PROSITE" id="PS51686"/>
    </source>
</evidence>
<name>A0A4Q9V371_9ACTO</name>
<feature type="binding site" evidence="5">
    <location>
        <position position="313"/>
    </location>
    <ligand>
        <name>S-adenosyl-L-methionine</name>
        <dbReference type="ChEBI" id="CHEBI:59789"/>
    </ligand>
</feature>
<comment type="similarity">
    <text evidence="5">Belongs to the class I-like SAM-binding methyltransferase superfamily. RsmB/NOP family.</text>
</comment>
<dbReference type="InterPro" id="IPR001678">
    <property type="entry name" value="MeTrfase_RsmB-F_NOP2_dom"/>
</dbReference>
<evidence type="ECO:0000256" key="5">
    <source>
        <dbReference type="PROSITE-ProRule" id="PRU01023"/>
    </source>
</evidence>
<dbReference type="GO" id="GO:0003723">
    <property type="term" value="F:RNA binding"/>
    <property type="evidence" value="ECO:0007669"/>
    <property type="project" value="UniProtKB-UniRule"/>
</dbReference>
<dbReference type="GO" id="GO:0006355">
    <property type="term" value="P:regulation of DNA-templated transcription"/>
    <property type="evidence" value="ECO:0007669"/>
    <property type="project" value="InterPro"/>
</dbReference>
<dbReference type="PROSITE" id="PS51686">
    <property type="entry name" value="SAM_MT_RSMB_NOP"/>
    <property type="match status" value="1"/>
</dbReference>
<feature type="binding site" evidence="5">
    <location>
        <position position="339"/>
    </location>
    <ligand>
        <name>S-adenosyl-L-methionine</name>
        <dbReference type="ChEBI" id="CHEBI:59789"/>
    </ligand>
</feature>
<dbReference type="Gene3D" id="1.10.940.10">
    <property type="entry name" value="NusB-like"/>
    <property type="match status" value="1"/>
</dbReference>
<dbReference type="InterPro" id="IPR035926">
    <property type="entry name" value="NusB-like_sf"/>
</dbReference>
<evidence type="ECO:0000313" key="7">
    <source>
        <dbReference type="EMBL" id="TBW22922.1"/>
    </source>
</evidence>
<keyword evidence="1 5" id="KW-0489">Methyltransferase</keyword>
<feature type="binding site" evidence="5">
    <location>
        <begin position="288"/>
        <end position="294"/>
    </location>
    <ligand>
        <name>S-adenosyl-L-methionine</name>
        <dbReference type="ChEBI" id="CHEBI:59789"/>
    </ligand>
</feature>
<keyword evidence="2 5" id="KW-0808">Transferase</keyword>
<dbReference type="Gene3D" id="3.40.50.150">
    <property type="entry name" value="Vaccinia Virus protein VP39"/>
    <property type="match status" value="1"/>
</dbReference>
<dbReference type="InterPro" id="IPR023267">
    <property type="entry name" value="RCMT"/>
</dbReference>
<keyword evidence="8" id="KW-1185">Reference proteome</keyword>
<feature type="domain" description="SAM-dependent MTase RsmB/NOP-type" evidence="6">
    <location>
        <begin position="195"/>
        <end position="475"/>
    </location>
</feature>
<dbReference type="InterPro" id="IPR006027">
    <property type="entry name" value="NusB_RsmB_TIM44"/>
</dbReference>
<dbReference type="PANTHER" id="PTHR22807">
    <property type="entry name" value="NOP2 YEAST -RELATED NOL1/NOP2/FMU SUN DOMAIN-CONTAINING"/>
    <property type="match status" value="1"/>
</dbReference>
<feature type="active site" description="Nucleophile" evidence="5">
    <location>
        <position position="410"/>
    </location>
</feature>
<dbReference type="Pfam" id="PF01189">
    <property type="entry name" value="Methyltr_RsmB-F"/>
    <property type="match status" value="1"/>
</dbReference>
<evidence type="ECO:0000256" key="3">
    <source>
        <dbReference type="ARBA" id="ARBA00022691"/>
    </source>
</evidence>
<evidence type="ECO:0000256" key="1">
    <source>
        <dbReference type="ARBA" id="ARBA00022603"/>
    </source>
</evidence>
<evidence type="ECO:0000313" key="8">
    <source>
        <dbReference type="Proteomes" id="UP000293036"/>
    </source>
</evidence>
<dbReference type="SUPFAM" id="SSF53335">
    <property type="entry name" value="S-adenosyl-L-methionine-dependent methyltransferases"/>
    <property type="match status" value="1"/>
</dbReference>
<sequence length="479" mass="52491">MSNTQPKNWRPGRSSSDPAREVVFETLLAVAEDDAYANLELPKSIRRARLNKQDAAYATNLCYGTLRFQGRWDAIIAHGTAGRAIDTLDLPVLVLLRMGTHQLLEFDTPAHAAIYETVKLARNTLGSGASGFINAVLRRVSERSLAQWQAVLREDFGGKTSSLGFIATWFSHPEWIVRVLAKSLLANGRSKKDIISVLKADNAPADVALVAREISTDELCRDIERGRMQCDQGKLVDSAVLLRGGDPHRVFAVQDLQAGVQDEGSQLVARAFAATPIDGKDELWLDMCAGPGGKTATLAAIAAQRGVKIHANEPHEHRLDLVQSAIEPWDDIVALRLGDGREIGDLEPQCYDRILVDAPCTGIGALRRRPEARWRKAAGDAVDLTHLQSELLESAWKAVRSGGIVAYSTCSPHLAETRDIVKNFLDQHADAELLDGPAIAAREAKLDNLGHEKQIQLWPDLHFSDAMYMAIIRKSETAS</sequence>
<dbReference type="InterPro" id="IPR049560">
    <property type="entry name" value="MeTrfase_RsmB-F_NOP2_cat"/>
</dbReference>
<protein>
    <submittedName>
        <fullName evidence="7">16S rRNA methyltransferase</fullName>
    </submittedName>
</protein>
<evidence type="ECO:0000256" key="2">
    <source>
        <dbReference type="ARBA" id="ARBA00022679"/>
    </source>
</evidence>
<dbReference type="Proteomes" id="UP000293036">
    <property type="component" value="Unassembled WGS sequence"/>
</dbReference>
<keyword evidence="3 5" id="KW-0949">S-adenosyl-L-methionine</keyword>
<gene>
    <name evidence="7" type="ORF">EZJ44_03230</name>
</gene>
<dbReference type="PRINTS" id="PR02008">
    <property type="entry name" value="RCMTFAMILY"/>
</dbReference>
<comment type="caution">
    <text evidence="7">The sequence shown here is derived from an EMBL/GenBank/DDBJ whole genome shotgun (WGS) entry which is preliminary data.</text>
</comment>
<dbReference type="OrthoDB" id="9810297at2"/>
<dbReference type="GO" id="GO:0001510">
    <property type="term" value="P:RNA methylation"/>
    <property type="evidence" value="ECO:0007669"/>
    <property type="project" value="InterPro"/>
</dbReference>
<dbReference type="Pfam" id="PF01029">
    <property type="entry name" value="NusB"/>
    <property type="match status" value="1"/>
</dbReference>
<dbReference type="CDD" id="cd02440">
    <property type="entry name" value="AdoMet_MTases"/>
    <property type="match status" value="1"/>
</dbReference>
<dbReference type="RefSeq" id="WP_131280048.1">
    <property type="nucleotide sequence ID" value="NZ_JBHSLR010000009.1"/>
</dbReference>
<dbReference type="PANTHER" id="PTHR22807:SF53">
    <property type="entry name" value="RIBOSOMAL RNA SMALL SUBUNIT METHYLTRANSFERASE B-RELATED"/>
    <property type="match status" value="1"/>
</dbReference>
<dbReference type="GO" id="GO:0008173">
    <property type="term" value="F:RNA methyltransferase activity"/>
    <property type="evidence" value="ECO:0007669"/>
    <property type="project" value="InterPro"/>
</dbReference>
<dbReference type="EMBL" id="SJDT01000002">
    <property type="protein sequence ID" value="TBW22922.1"/>
    <property type="molecule type" value="Genomic_DNA"/>
</dbReference>